<evidence type="ECO:0000313" key="14">
    <source>
        <dbReference type="Proteomes" id="UP000596660"/>
    </source>
</evidence>
<sequence>MASLTISSPPQDPIDGSEPYSAERFDVDAGFETFFAMCEKLKSTVFYPVTIPVMGTQIPGTDCFRHNTVQGRRDKMVDFYPVTLAYFNKKYNTDYEYVDCVDLIASGVALMLAKFVNRPDCGAVGAEAACEGDCSICPEGFITHPASFKSGLKKSLIDLQLYDSCGNYFRCGTVKAGFPFWGGGTRPKECGYPGLELGCENNATTTIQSKGMKFHVLDINQNTQVLKMAREDFLQGICMQKFINTTIDPELFDYAPGSRNLTVLYGCPPPYTANPSQFTCKIYGTNDTEGYPVEGAIGPSGCFASIVVPVVDSSAAQIGNWSLTQIIGKGFEAIYKVQGEDLCVGCEASKASSAFGLALIAVALLSFTKSKASQKLILTKEERKDSHDVEVVLKRYGEYAPKRYTYGEIKKMTSCFQDKLGEGGYGGVYKGKLQDGYCYQGRKRALVYEFLPNGSLDKYINCGQNQNSIAWETLLQIAISIGRGLEYLHQGCRTRILHFDIKPHNILLDAKFCPKISDFGLAKSYVETKSLMTMSGTRGTPGYIAPEVFCRGFGGASHKSDVYSFGMLVLDLVGCRKNSITGSEKTGSELYFPHYIYKQFELKEGHELLGISNDEEKEIQKKLVIVSLWCIQTNPSSRPSISRAVEMLEGDI</sequence>
<dbReference type="PROSITE" id="PS50011">
    <property type="entry name" value="PROTEIN_KINASE_DOM"/>
    <property type="match status" value="1"/>
</dbReference>
<evidence type="ECO:0000256" key="11">
    <source>
        <dbReference type="ARBA" id="ARBA00023180"/>
    </source>
</evidence>
<keyword evidence="9" id="KW-1133">Transmembrane helix</keyword>
<dbReference type="GO" id="GO:0030247">
    <property type="term" value="F:polysaccharide binding"/>
    <property type="evidence" value="ECO:0007669"/>
    <property type="project" value="InterPro"/>
</dbReference>
<dbReference type="InterPro" id="IPR025287">
    <property type="entry name" value="WAK_GUB"/>
</dbReference>
<dbReference type="FunFam" id="1.10.510.10:FF:000590">
    <property type="entry name" value="PR5-like receptor kinase"/>
    <property type="match status" value="1"/>
</dbReference>
<dbReference type="Gene3D" id="3.30.200.20">
    <property type="entry name" value="Phosphorylase Kinase, domain 1"/>
    <property type="match status" value="1"/>
</dbReference>
<dbReference type="GO" id="GO:0004674">
    <property type="term" value="F:protein serine/threonine kinase activity"/>
    <property type="evidence" value="ECO:0007669"/>
    <property type="project" value="UniProtKB-KW"/>
</dbReference>
<evidence type="ECO:0000256" key="1">
    <source>
        <dbReference type="ARBA" id="ARBA00004479"/>
    </source>
</evidence>
<evidence type="ECO:0000256" key="5">
    <source>
        <dbReference type="ARBA" id="ARBA00022729"/>
    </source>
</evidence>
<evidence type="ECO:0000256" key="9">
    <source>
        <dbReference type="ARBA" id="ARBA00022989"/>
    </source>
</evidence>
<evidence type="ECO:0000256" key="7">
    <source>
        <dbReference type="ARBA" id="ARBA00022777"/>
    </source>
</evidence>
<dbReference type="GO" id="GO:0016020">
    <property type="term" value="C:membrane"/>
    <property type="evidence" value="ECO:0007669"/>
    <property type="project" value="UniProtKB-SubCell"/>
</dbReference>
<keyword evidence="4" id="KW-0812">Transmembrane</keyword>
<dbReference type="SUPFAM" id="SSF56112">
    <property type="entry name" value="Protein kinase-like (PK-like)"/>
    <property type="match status" value="1"/>
</dbReference>
<dbReference type="Proteomes" id="UP000596660">
    <property type="component" value="Unplaced"/>
</dbReference>
<evidence type="ECO:0000256" key="2">
    <source>
        <dbReference type="ARBA" id="ARBA00022527"/>
    </source>
</evidence>
<proteinExistence type="predicted"/>
<keyword evidence="5" id="KW-0732">Signal</keyword>
<dbReference type="Pfam" id="PF13947">
    <property type="entry name" value="GUB_WAK_bind"/>
    <property type="match status" value="1"/>
</dbReference>
<evidence type="ECO:0000259" key="12">
    <source>
        <dbReference type="PROSITE" id="PS50011"/>
    </source>
</evidence>
<dbReference type="OMA" id="PISCEAR"/>
<keyword evidence="3" id="KW-0808">Transferase</keyword>
<dbReference type="EnsemblPlants" id="AUR62023274-RA">
    <property type="protein sequence ID" value="AUR62023274-RA:cds"/>
    <property type="gene ID" value="AUR62023274"/>
</dbReference>
<evidence type="ECO:0000256" key="4">
    <source>
        <dbReference type="ARBA" id="ARBA00022692"/>
    </source>
</evidence>
<evidence type="ECO:0000256" key="10">
    <source>
        <dbReference type="ARBA" id="ARBA00023136"/>
    </source>
</evidence>
<dbReference type="Pfam" id="PF00069">
    <property type="entry name" value="Pkinase"/>
    <property type="match status" value="1"/>
</dbReference>
<keyword evidence="11" id="KW-0325">Glycoprotein</keyword>
<evidence type="ECO:0000313" key="13">
    <source>
        <dbReference type="EnsemblPlants" id="AUR62023274-RA:cds"/>
    </source>
</evidence>
<keyword evidence="6" id="KW-0547">Nucleotide-binding</keyword>
<dbReference type="Gramene" id="AUR62023274-RA">
    <property type="protein sequence ID" value="AUR62023274-RA:cds"/>
    <property type="gene ID" value="AUR62023274"/>
</dbReference>
<dbReference type="InterPro" id="IPR045874">
    <property type="entry name" value="LRK10/LRL21-25-like"/>
</dbReference>
<reference evidence="13" key="1">
    <citation type="journal article" date="2017" name="Nature">
        <title>The genome of Chenopodium quinoa.</title>
        <authorList>
            <person name="Jarvis D.E."/>
            <person name="Ho Y.S."/>
            <person name="Lightfoot D.J."/>
            <person name="Schmoeckel S.M."/>
            <person name="Li B."/>
            <person name="Borm T.J.A."/>
            <person name="Ohyanagi H."/>
            <person name="Mineta K."/>
            <person name="Michell C.T."/>
            <person name="Saber N."/>
            <person name="Kharbatia N.M."/>
            <person name="Rupper R.R."/>
            <person name="Sharp A.R."/>
            <person name="Dally N."/>
            <person name="Boughton B.A."/>
            <person name="Woo Y.H."/>
            <person name="Gao G."/>
            <person name="Schijlen E.G.W.M."/>
            <person name="Guo X."/>
            <person name="Momin A.A."/>
            <person name="Negrao S."/>
            <person name="Al-Babili S."/>
            <person name="Gehring C."/>
            <person name="Roessner U."/>
            <person name="Jung C."/>
            <person name="Murphy K."/>
            <person name="Arold S.T."/>
            <person name="Gojobori T."/>
            <person name="van der Linden C.G."/>
            <person name="van Loo E.N."/>
            <person name="Jellen E.N."/>
            <person name="Maughan P.J."/>
            <person name="Tester M."/>
        </authorList>
    </citation>
    <scope>NUCLEOTIDE SEQUENCE [LARGE SCALE GENOMIC DNA]</scope>
    <source>
        <strain evidence="13">cv. PI 614886</strain>
    </source>
</reference>
<evidence type="ECO:0000256" key="8">
    <source>
        <dbReference type="ARBA" id="ARBA00022840"/>
    </source>
</evidence>
<dbReference type="PANTHER" id="PTHR27009">
    <property type="entry name" value="RUST RESISTANCE KINASE LR10-RELATED"/>
    <property type="match status" value="1"/>
</dbReference>
<evidence type="ECO:0000256" key="3">
    <source>
        <dbReference type="ARBA" id="ARBA00022679"/>
    </source>
</evidence>
<evidence type="ECO:0000256" key="6">
    <source>
        <dbReference type="ARBA" id="ARBA00022741"/>
    </source>
</evidence>
<reference evidence="13" key="2">
    <citation type="submission" date="2021-03" db="UniProtKB">
        <authorList>
            <consortium name="EnsemblPlants"/>
        </authorList>
    </citation>
    <scope>IDENTIFICATION</scope>
</reference>
<keyword evidence="8" id="KW-0067">ATP-binding</keyword>
<keyword evidence="2" id="KW-0723">Serine/threonine-protein kinase</keyword>
<dbReference type="GO" id="GO:0005524">
    <property type="term" value="F:ATP binding"/>
    <property type="evidence" value="ECO:0007669"/>
    <property type="project" value="UniProtKB-KW"/>
</dbReference>
<keyword evidence="10" id="KW-0472">Membrane</keyword>
<keyword evidence="7" id="KW-0418">Kinase</keyword>
<dbReference type="InterPro" id="IPR000719">
    <property type="entry name" value="Prot_kinase_dom"/>
</dbReference>
<dbReference type="SMART" id="SM00220">
    <property type="entry name" value="S_TKc"/>
    <property type="match status" value="1"/>
</dbReference>
<dbReference type="AlphaFoldDB" id="A0A803M4A1"/>
<dbReference type="PROSITE" id="PS00108">
    <property type="entry name" value="PROTEIN_KINASE_ST"/>
    <property type="match status" value="1"/>
</dbReference>
<dbReference type="InterPro" id="IPR008271">
    <property type="entry name" value="Ser/Thr_kinase_AS"/>
</dbReference>
<dbReference type="Gene3D" id="1.10.510.10">
    <property type="entry name" value="Transferase(Phosphotransferase) domain 1"/>
    <property type="match status" value="1"/>
</dbReference>
<protein>
    <recommendedName>
        <fullName evidence="12">Protein kinase domain-containing protein</fullName>
    </recommendedName>
</protein>
<name>A0A803M4A1_CHEQI</name>
<dbReference type="InterPro" id="IPR011009">
    <property type="entry name" value="Kinase-like_dom_sf"/>
</dbReference>
<comment type="subcellular location">
    <subcellularLocation>
        <location evidence="1">Membrane</location>
        <topology evidence="1">Single-pass type I membrane protein</topology>
    </subcellularLocation>
</comment>
<feature type="domain" description="Protein kinase" evidence="12">
    <location>
        <begin position="321"/>
        <end position="652"/>
    </location>
</feature>
<keyword evidence="14" id="KW-1185">Reference proteome</keyword>
<organism evidence="13 14">
    <name type="scientific">Chenopodium quinoa</name>
    <name type="common">Quinoa</name>
    <dbReference type="NCBI Taxonomy" id="63459"/>
    <lineage>
        <taxon>Eukaryota</taxon>
        <taxon>Viridiplantae</taxon>
        <taxon>Streptophyta</taxon>
        <taxon>Embryophyta</taxon>
        <taxon>Tracheophyta</taxon>
        <taxon>Spermatophyta</taxon>
        <taxon>Magnoliopsida</taxon>
        <taxon>eudicotyledons</taxon>
        <taxon>Gunneridae</taxon>
        <taxon>Pentapetalae</taxon>
        <taxon>Caryophyllales</taxon>
        <taxon>Chenopodiaceae</taxon>
        <taxon>Chenopodioideae</taxon>
        <taxon>Atripliceae</taxon>
        <taxon>Chenopodium</taxon>
    </lineage>
</organism>
<accession>A0A803M4A1</accession>